<dbReference type="EMBL" id="AUZX01002814">
    <property type="protein sequence ID" value="EQD75673.1"/>
    <property type="molecule type" value="Genomic_DNA"/>
</dbReference>
<proteinExistence type="predicted"/>
<organism evidence="1">
    <name type="scientific">mine drainage metagenome</name>
    <dbReference type="NCBI Taxonomy" id="410659"/>
    <lineage>
        <taxon>unclassified sequences</taxon>
        <taxon>metagenomes</taxon>
        <taxon>ecological metagenomes</taxon>
    </lineage>
</organism>
<feature type="non-terminal residue" evidence="1">
    <location>
        <position position="1"/>
    </location>
</feature>
<evidence type="ECO:0000313" key="1">
    <source>
        <dbReference type="EMBL" id="EQD75673.1"/>
    </source>
</evidence>
<protein>
    <submittedName>
        <fullName evidence="1">Uncharacterized protein</fullName>
    </submittedName>
</protein>
<accession>T1C4A3</accession>
<sequence length="49" mass="6029">RKTLNQIFREWLAQYTARSRTAHNMDLLMKRLENVRAGRHFTRDERNAR</sequence>
<reference evidence="1" key="2">
    <citation type="journal article" date="2014" name="ISME J.">
        <title>Microbial stratification in low pH oxic and suboxic macroscopic growths along an acid mine drainage.</title>
        <authorList>
            <person name="Mendez-Garcia C."/>
            <person name="Mesa V."/>
            <person name="Sprenger R.R."/>
            <person name="Richter M."/>
            <person name="Diez M.S."/>
            <person name="Solano J."/>
            <person name="Bargiela R."/>
            <person name="Golyshina O.V."/>
            <person name="Manteca A."/>
            <person name="Ramos J.L."/>
            <person name="Gallego J.R."/>
            <person name="Llorente I."/>
            <person name="Martins Dos Santos V.A."/>
            <person name="Jensen O.N."/>
            <person name="Pelaez A.I."/>
            <person name="Sanchez J."/>
            <person name="Ferrer M."/>
        </authorList>
    </citation>
    <scope>NUCLEOTIDE SEQUENCE</scope>
</reference>
<dbReference type="AlphaFoldDB" id="T1C4A3"/>
<gene>
    <name evidence="1" type="ORF">B1A_03853</name>
</gene>
<name>T1C4A3_9ZZZZ</name>
<reference evidence="1" key="1">
    <citation type="submission" date="2013-08" db="EMBL/GenBank/DDBJ databases">
        <authorList>
            <person name="Mendez C."/>
            <person name="Richter M."/>
            <person name="Ferrer M."/>
            <person name="Sanchez J."/>
        </authorList>
    </citation>
    <scope>NUCLEOTIDE SEQUENCE</scope>
</reference>
<comment type="caution">
    <text evidence="1">The sequence shown here is derived from an EMBL/GenBank/DDBJ whole genome shotgun (WGS) entry which is preliminary data.</text>
</comment>